<comment type="caution">
    <text evidence="1">The sequence shown here is derived from an EMBL/GenBank/DDBJ whole genome shotgun (WGS) entry which is preliminary data.</text>
</comment>
<name>A0AAV4UIU1_CAEEX</name>
<organism evidence="1 2">
    <name type="scientific">Caerostris extrusa</name>
    <name type="common">Bark spider</name>
    <name type="synonym">Caerostris bankana</name>
    <dbReference type="NCBI Taxonomy" id="172846"/>
    <lineage>
        <taxon>Eukaryota</taxon>
        <taxon>Metazoa</taxon>
        <taxon>Ecdysozoa</taxon>
        <taxon>Arthropoda</taxon>
        <taxon>Chelicerata</taxon>
        <taxon>Arachnida</taxon>
        <taxon>Araneae</taxon>
        <taxon>Araneomorphae</taxon>
        <taxon>Entelegynae</taxon>
        <taxon>Araneoidea</taxon>
        <taxon>Araneidae</taxon>
        <taxon>Caerostris</taxon>
    </lineage>
</organism>
<accession>A0AAV4UIU1</accession>
<dbReference type="AlphaFoldDB" id="A0AAV4UIU1"/>
<dbReference type="EMBL" id="BPLR01012940">
    <property type="protein sequence ID" value="GIY57672.1"/>
    <property type="molecule type" value="Genomic_DNA"/>
</dbReference>
<evidence type="ECO:0000313" key="1">
    <source>
        <dbReference type="EMBL" id="GIY57672.1"/>
    </source>
</evidence>
<dbReference type="Proteomes" id="UP001054945">
    <property type="component" value="Unassembled WGS sequence"/>
</dbReference>
<protein>
    <submittedName>
        <fullName evidence="1">Uncharacterized protein</fullName>
    </submittedName>
</protein>
<sequence length="97" mass="10723">MVSNIRLPSLSGSSREEGIKLSCLERLSPEFKRMVQKYLIAVLGWELKLGEGNKISNPESLSIKFKNNGAKYLIAFLSPSNCGDGIKNSCKKGYPRS</sequence>
<evidence type="ECO:0000313" key="2">
    <source>
        <dbReference type="Proteomes" id="UP001054945"/>
    </source>
</evidence>
<keyword evidence="2" id="KW-1185">Reference proteome</keyword>
<gene>
    <name evidence="1" type="ORF">CEXT_356151</name>
</gene>
<reference evidence="1 2" key="1">
    <citation type="submission" date="2021-06" db="EMBL/GenBank/DDBJ databases">
        <title>Caerostris extrusa draft genome.</title>
        <authorList>
            <person name="Kono N."/>
            <person name="Arakawa K."/>
        </authorList>
    </citation>
    <scope>NUCLEOTIDE SEQUENCE [LARGE SCALE GENOMIC DNA]</scope>
</reference>
<proteinExistence type="predicted"/>